<reference evidence="1" key="1">
    <citation type="submission" date="2017-09" db="EMBL/GenBank/DDBJ databases">
        <title>Yangia sp. SAOS 153D whole genome sequencing.</title>
        <authorList>
            <person name="Verma A."/>
            <person name="Krishnamurthi S."/>
        </authorList>
    </citation>
    <scope>NUCLEOTIDE SEQUENCE [LARGE SCALE GENOMIC DNA]</scope>
    <source>
        <strain evidence="1">SAOS 153D</strain>
    </source>
</reference>
<protein>
    <recommendedName>
        <fullName evidence="2">ABC transporter substrate-binding protein</fullName>
    </recommendedName>
</protein>
<dbReference type="OrthoDB" id="7261414at2"/>
<dbReference type="Gene3D" id="3.40.190.10">
    <property type="entry name" value="Periplasmic binding protein-like II"/>
    <property type="match status" value="2"/>
</dbReference>
<dbReference type="EMBL" id="NTHN01000279">
    <property type="protein sequence ID" value="PBD18110.1"/>
    <property type="molecule type" value="Genomic_DNA"/>
</dbReference>
<dbReference type="SUPFAM" id="SSF53850">
    <property type="entry name" value="Periplasmic binding protein-like II"/>
    <property type="match status" value="1"/>
</dbReference>
<accession>A0A2A3JUU0</accession>
<comment type="caution">
    <text evidence="1">The sequence shown here is derived from an EMBL/GenBank/DDBJ whole genome shotgun (WGS) entry which is preliminary data.</text>
</comment>
<evidence type="ECO:0008006" key="2">
    <source>
        <dbReference type="Google" id="ProtNLM"/>
    </source>
</evidence>
<proteinExistence type="predicted"/>
<sequence length="297" mass="30662">MARFGARRCRATGCLRCVPGPRCDSEVAASAAASATSACDHDLLERLRRGAEHAIVRRSRISEANPMPTQELVILVPLAIKSVIGALRGCMEEAAGVSLRPVHDLNPAIAERVFSGRRGDIGLSNPQYVRQLTDAGYVDPAAHRAFGRVRLAVARKHGTGGPVLTGAEEIVALLTSAQSIGYTGAGTSGRTFLGVLGRLGIVADVGPRCRPMGGGAPVAAVAAGEIELAVAPLTTILSSPGVEPGAIFPDALETHIDMSVFVTRTAAAEAMAVLEFLTSPALDAQLAAAGVSRFELG</sequence>
<name>A0A2A3JUU0_9RHOB</name>
<dbReference type="Pfam" id="PF13531">
    <property type="entry name" value="SBP_bac_11"/>
    <property type="match status" value="1"/>
</dbReference>
<evidence type="ECO:0000313" key="1">
    <source>
        <dbReference type="EMBL" id="PBD18110.1"/>
    </source>
</evidence>
<dbReference type="AlphaFoldDB" id="A0A2A3JUU0"/>
<gene>
    <name evidence="1" type="ORF">CLG85_16600</name>
</gene>
<organism evidence="1">
    <name type="scientific">Alloyangia mangrovi</name>
    <dbReference type="NCBI Taxonomy" id="1779329"/>
    <lineage>
        <taxon>Bacteria</taxon>
        <taxon>Pseudomonadati</taxon>
        <taxon>Pseudomonadota</taxon>
        <taxon>Alphaproteobacteria</taxon>
        <taxon>Rhodobacterales</taxon>
        <taxon>Roseobacteraceae</taxon>
        <taxon>Alloyangia</taxon>
    </lineage>
</organism>